<accession>A0A6C0KHW9</accession>
<reference evidence="2" key="1">
    <citation type="journal article" date="2020" name="Nature">
        <title>Giant virus diversity and host interactions through global metagenomics.</title>
        <authorList>
            <person name="Schulz F."/>
            <person name="Roux S."/>
            <person name="Paez-Espino D."/>
            <person name="Jungbluth S."/>
            <person name="Walsh D.A."/>
            <person name="Denef V.J."/>
            <person name="McMahon K.D."/>
            <person name="Konstantinidis K.T."/>
            <person name="Eloe-Fadrosh E.A."/>
            <person name="Kyrpides N.C."/>
            <person name="Woyke T."/>
        </authorList>
    </citation>
    <scope>NUCLEOTIDE SEQUENCE</scope>
    <source>
        <strain evidence="2">GVMAG-S-3300010158-109</strain>
    </source>
</reference>
<organism evidence="2">
    <name type="scientific">viral metagenome</name>
    <dbReference type="NCBI Taxonomy" id="1070528"/>
    <lineage>
        <taxon>unclassified sequences</taxon>
        <taxon>metagenomes</taxon>
        <taxon>organismal metagenomes</taxon>
    </lineage>
</organism>
<feature type="region of interest" description="Disordered" evidence="1">
    <location>
        <begin position="51"/>
        <end position="90"/>
    </location>
</feature>
<evidence type="ECO:0000256" key="1">
    <source>
        <dbReference type="SAM" id="MobiDB-lite"/>
    </source>
</evidence>
<proteinExistence type="predicted"/>
<sequence length="90" mass="10499">MSDDDKVTNALDRLKGLWRKNKDKISEAANNVAEAVKGIKKDVHELVKTHRFRARSSTKRKSPKKMRKSMRKTMRKSMKKTKKSTRSVKK</sequence>
<name>A0A6C0KHW9_9ZZZZ</name>
<dbReference type="EMBL" id="MN740869">
    <property type="protein sequence ID" value="QHU15874.1"/>
    <property type="molecule type" value="Genomic_DNA"/>
</dbReference>
<dbReference type="AlphaFoldDB" id="A0A6C0KHW9"/>
<protein>
    <submittedName>
        <fullName evidence="2">Uncharacterized protein</fullName>
    </submittedName>
</protein>
<evidence type="ECO:0000313" key="2">
    <source>
        <dbReference type="EMBL" id="QHU15874.1"/>
    </source>
</evidence>